<accession>A0A1H0F0K2</accession>
<gene>
    <name evidence="1" type="ORF">SAMN04488053_104141</name>
</gene>
<evidence type="ECO:0008006" key="3">
    <source>
        <dbReference type="Google" id="ProtNLM"/>
    </source>
</evidence>
<dbReference type="AlphaFoldDB" id="A0A1H0F0K2"/>
<organism evidence="1 2">
    <name type="scientific">Alkalicoccus daliensis</name>
    <dbReference type="NCBI Taxonomy" id="745820"/>
    <lineage>
        <taxon>Bacteria</taxon>
        <taxon>Bacillati</taxon>
        <taxon>Bacillota</taxon>
        <taxon>Bacilli</taxon>
        <taxon>Bacillales</taxon>
        <taxon>Bacillaceae</taxon>
        <taxon>Alkalicoccus</taxon>
    </lineage>
</organism>
<dbReference type="Gene3D" id="2.60.290.11">
    <property type="entry name" value="TM1070-like"/>
    <property type="match status" value="1"/>
</dbReference>
<keyword evidence="2" id="KW-1185">Reference proteome</keyword>
<proteinExistence type="predicted"/>
<dbReference type="OrthoDB" id="512504at2"/>
<dbReference type="PIRSF" id="PIRSF008711">
    <property type="entry name" value="UCP008711"/>
    <property type="match status" value="1"/>
</dbReference>
<dbReference type="Proteomes" id="UP000198778">
    <property type="component" value="Unassembled WGS sequence"/>
</dbReference>
<dbReference type="EMBL" id="FNIL01000004">
    <property type="protein sequence ID" value="SDN88103.1"/>
    <property type="molecule type" value="Genomic_DNA"/>
</dbReference>
<sequence>MTTSHGKTHWFIPDGFIPPDSSGEMESHESICVLNCGETASRLTINAYFEDREPIEQFTYKVDAKRTKHIRTTWLKNEQEETIPKGVPYALEVISDVPVIIQYSRLDSTQKELALMTTLGYSAGS</sequence>
<protein>
    <recommendedName>
        <fullName evidence="3">Sensory rhodopsin transducer</fullName>
    </recommendedName>
</protein>
<dbReference type="SUPFAM" id="SSF89232">
    <property type="entry name" value="Hypothetical protein TM1070"/>
    <property type="match status" value="1"/>
</dbReference>
<dbReference type="InterPro" id="IPR009794">
    <property type="entry name" value="ASRT"/>
</dbReference>
<name>A0A1H0F0K2_9BACI</name>
<reference evidence="2" key="1">
    <citation type="submission" date="2016-10" db="EMBL/GenBank/DDBJ databases">
        <authorList>
            <person name="Varghese N."/>
            <person name="Submissions S."/>
        </authorList>
    </citation>
    <scope>NUCLEOTIDE SEQUENCE [LARGE SCALE GENOMIC DNA]</scope>
    <source>
        <strain evidence="2">CGMCC 1.10369</strain>
    </source>
</reference>
<dbReference type="Pfam" id="PF07100">
    <property type="entry name" value="ASRT"/>
    <property type="match status" value="1"/>
</dbReference>
<evidence type="ECO:0000313" key="2">
    <source>
        <dbReference type="Proteomes" id="UP000198778"/>
    </source>
</evidence>
<dbReference type="STRING" id="745820.SAMN04488053_104141"/>
<dbReference type="InterPro" id="IPR036698">
    <property type="entry name" value="TM1070-like_sf"/>
</dbReference>
<evidence type="ECO:0000313" key="1">
    <source>
        <dbReference type="EMBL" id="SDN88103.1"/>
    </source>
</evidence>
<dbReference type="RefSeq" id="WP_090842575.1">
    <property type="nucleotide sequence ID" value="NZ_FNIL01000004.1"/>
</dbReference>